<dbReference type="PANTHER" id="PTHR22691">
    <property type="entry name" value="YEAST SPT2-RELATED"/>
    <property type="match status" value="1"/>
</dbReference>
<comment type="similarity">
    <text evidence="1">Belongs to the SPT2 family.</text>
</comment>
<organism evidence="5">
    <name type="scientific">Schizophyllum commune (strain H4-8 / FGSC 9210)</name>
    <name type="common">Split gill fungus</name>
    <dbReference type="NCBI Taxonomy" id="578458"/>
    <lineage>
        <taxon>Eukaryota</taxon>
        <taxon>Fungi</taxon>
        <taxon>Dikarya</taxon>
        <taxon>Basidiomycota</taxon>
        <taxon>Agaricomycotina</taxon>
        <taxon>Agaricomycetes</taxon>
        <taxon>Agaricomycetidae</taxon>
        <taxon>Agaricales</taxon>
        <taxon>Schizophyllaceae</taxon>
        <taxon>Schizophyllum</taxon>
    </lineage>
</organism>
<protein>
    <submittedName>
        <fullName evidence="4">Expressed protein</fullName>
    </submittedName>
</protein>
<dbReference type="GO" id="GO:0005730">
    <property type="term" value="C:nucleolus"/>
    <property type="evidence" value="ECO:0007669"/>
    <property type="project" value="TreeGrafter"/>
</dbReference>
<feature type="compositionally biased region" description="Polar residues" evidence="3">
    <location>
        <begin position="277"/>
        <end position="294"/>
    </location>
</feature>
<sequence>MTSFADLLQLAHTQTQQAENQVQAVLAERKRKEAEKRKQEEERARKERELEKQRIQRKLDEERREQERRKRQEEEQAAKEAARRRREEEAREQVLHGLKRGSSTTKRHRLIEEDEDGASSSRASSAVPLTREEKRERKMQAELRKAYGLPKSTKKGAGYSKYGARLPGGAMDIVDNGDAAGPSGMSTKQRLLSTPIGLTKVYQNKRDTRTTAEVIEAKQQPHTLNGEDARHFNDWFGPGKEARASGSASHASLSGKKSMSSLPPSQSTSSKSFSASRAGQQKPSTSSAARQGQKPNKRPRSPAHSEYDSEPDEYRKHRKRRPFDDEEPVNVQEEIWRLFGKDRGRYVNRDVESDDDMEADAMAVEREEKLSARYAKEEDLRAAEEERRHEEEKRRRKLMKEKEKRGKA</sequence>
<feature type="compositionally biased region" description="Basic and acidic residues" evidence="3">
    <location>
        <begin position="303"/>
        <end position="315"/>
    </location>
</feature>
<keyword evidence="2" id="KW-0175">Coiled coil</keyword>
<dbReference type="EMBL" id="GL377306">
    <property type="protein sequence ID" value="EFI97260.1"/>
    <property type="molecule type" value="Genomic_DNA"/>
</dbReference>
<proteinExistence type="inferred from homology"/>
<evidence type="ECO:0000256" key="1">
    <source>
        <dbReference type="ARBA" id="ARBA00006461"/>
    </source>
</evidence>
<name>D8Q4M4_SCHCM</name>
<accession>D8Q4M4</accession>
<dbReference type="GO" id="GO:0006360">
    <property type="term" value="P:transcription by RNA polymerase I"/>
    <property type="evidence" value="ECO:0007669"/>
    <property type="project" value="TreeGrafter"/>
</dbReference>
<dbReference type="VEuPathDB" id="FungiDB:SCHCODRAFT_02626459"/>
<evidence type="ECO:0000313" key="5">
    <source>
        <dbReference type="Proteomes" id="UP000007431"/>
    </source>
</evidence>
<dbReference type="RefSeq" id="XP_003032163.1">
    <property type="nucleotide sequence ID" value="XM_003032117.1"/>
</dbReference>
<evidence type="ECO:0000256" key="2">
    <source>
        <dbReference type="ARBA" id="ARBA00023054"/>
    </source>
</evidence>
<dbReference type="HOGENOM" id="CLU_046161_0_0_1"/>
<dbReference type="InterPro" id="IPR013256">
    <property type="entry name" value="Chromatin_SPT2"/>
</dbReference>
<dbReference type="GO" id="GO:0042393">
    <property type="term" value="F:histone binding"/>
    <property type="evidence" value="ECO:0007669"/>
    <property type="project" value="TreeGrafter"/>
</dbReference>
<dbReference type="OrthoDB" id="6259853at2759"/>
<feature type="region of interest" description="Disordered" evidence="3">
    <location>
        <begin position="216"/>
        <end position="331"/>
    </location>
</feature>
<reference evidence="4 5" key="1">
    <citation type="journal article" date="2010" name="Nat. Biotechnol.">
        <title>Genome sequence of the model mushroom Schizophyllum commune.</title>
        <authorList>
            <person name="Ohm R.A."/>
            <person name="de Jong J.F."/>
            <person name="Lugones L.G."/>
            <person name="Aerts A."/>
            <person name="Kothe E."/>
            <person name="Stajich J.E."/>
            <person name="de Vries R.P."/>
            <person name="Record E."/>
            <person name="Levasseur A."/>
            <person name="Baker S.E."/>
            <person name="Bartholomew K.A."/>
            <person name="Coutinho P.M."/>
            <person name="Erdmann S."/>
            <person name="Fowler T.J."/>
            <person name="Gathman A.C."/>
            <person name="Lombard V."/>
            <person name="Henrissat B."/>
            <person name="Knabe N."/>
            <person name="Kuees U."/>
            <person name="Lilly W.W."/>
            <person name="Lindquist E."/>
            <person name="Lucas S."/>
            <person name="Magnuson J.K."/>
            <person name="Piumi F."/>
            <person name="Raudaskoski M."/>
            <person name="Salamov A."/>
            <person name="Schmutz J."/>
            <person name="Schwarze F.W.M.R."/>
            <person name="vanKuyk P.A."/>
            <person name="Horton J.S."/>
            <person name="Grigoriev I.V."/>
            <person name="Woesten H.A.B."/>
        </authorList>
    </citation>
    <scope>NUCLEOTIDE SEQUENCE [LARGE SCALE GENOMIC DNA]</scope>
    <source>
        <strain evidence="5">H4-8 / FGSC 9210</strain>
    </source>
</reference>
<evidence type="ECO:0000256" key="3">
    <source>
        <dbReference type="SAM" id="MobiDB-lite"/>
    </source>
</evidence>
<dbReference type="InParanoid" id="D8Q4M4"/>
<dbReference type="Proteomes" id="UP000007431">
    <property type="component" value="Unassembled WGS sequence"/>
</dbReference>
<keyword evidence="5" id="KW-1185">Reference proteome</keyword>
<evidence type="ECO:0000313" key="4">
    <source>
        <dbReference type="EMBL" id="EFI97260.1"/>
    </source>
</evidence>
<feature type="compositionally biased region" description="Low complexity" evidence="3">
    <location>
        <begin position="244"/>
        <end position="276"/>
    </location>
</feature>
<feature type="compositionally biased region" description="Basic and acidic residues" evidence="3">
    <location>
        <begin position="130"/>
        <end position="145"/>
    </location>
</feature>
<dbReference type="STRING" id="578458.D8Q4M4"/>
<gene>
    <name evidence="4" type="ORF">SCHCODRAFT_85190</name>
</gene>
<dbReference type="PANTHER" id="PTHR22691:SF8">
    <property type="entry name" value="PROTEIN SPT2 HOMOLOG"/>
    <property type="match status" value="1"/>
</dbReference>
<dbReference type="SMART" id="SM00784">
    <property type="entry name" value="SPT2"/>
    <property type="match status" value="1"/>
</dbReference>
<feature type="compositionally biased region" description="Basic and acidic residues" evidence="3">
    <location>
        <begin position="29"/>
        <end position="94"/>
    </location>
</feature>
<dbReference type="KEGG" id="scm:SCHCO_02626459"/>
<feature type="region of interest" description="Disordered" evidence="3">
    <location>
        <begin position="377"/>
        <end position="408"/>
    </location>
</feature>
<dbReference type="OMA" id="QYRSEFR"/>
<dbReference type="Pfam" id="PF08243">
    <property type="entry name" value="SPT2"/>
    <property type="match status" value="1"/>
</dbReference>
<feature type="region of interest" description="Disordered" evidence="3">
    <location>
        <begin position="29"/>
        <end position="160"/>
    </location>
</feature>
<dbReference type="GO" id="GO:0006334">
    <property type="term" value="P:nucleosome assembly"/>
    <property type="evidence" value="ECO:0007669"/>
    <property type="project" value="TreeGrafter"/>
</dbReference>
<feature type="compositionally biased region" description="Basic and acidic residues" evidence="3">
    <location>
        <begin position="377"/>
        <end position="393"/>
    </location>
</feature>
<dbReference type="eggNOG" id="ENOG502SAEE">
    <property type="taxonomic scope" value="Eukaryota"/>
</dbReference>
<dbReference type="AlphaFoldDB" id="D8Q4M4"/>
<dbReference type="GO" id="GO:0003677">
    <property type="term" value="F:DNA binding"/>
    <property type="evidence" value="ECO:0007669"/>
    <property type="project" value="TreeGrafter"/>
</dbReference>
<dbReference type="GeneID" id="9596249"/>